<dbReference type="Proteomes" id="UP001056778">
    <property type="component" value="Chromosome 5"/>
</dbReference>
<reference evidence="1" key="1">
    <citation type="submission" date="2022-04" db="EMBL/GenBank/DDBJ databases">
        <title>Chromosome-scale genome assembly of Holotrichia oblita Faldermann.</title>
        <authorList>
            <person name="Rongchong L."/>
        </authorList>
    </citation>
    <scope>NUCLEOTIDE SEQUENCE</scope>
    <source>
        <strain evidence="1">81SQS9</strain>
    </source>
</reference>
<protein>
    <submittedName>
        <fullName evidence="1">Uncharacterized protein</fullName>
    </submittedName>
</protein>
<gene>
    <name evidence="1" type="ORF">MML48_5g00019160</name>
</gene>
<name>A0ACB9T1Z8_HOLOL</name>
<organism evidence="1 2">
    <name type="scientific">Holotrichia oblita</name>
    <name type="common">Chafer beetle</name>
    <dbReference type="NCBI Taxonomy" id="644536"/>
    <lineage>
        <taxon>Eukaryota</taxon>
        <taxon>Metazoa</taxon>
        <taxon>Ecdysozoa</taxon>
        <taxon>Arthropoda</taxon>
        <taxon>Hexapoda</taxon>
        <taxon>Insecta</taxon>
        <taxon>Pterygota</taxon>
        <taxon>Neoptera</taxon>
        <taxon>Endopterygota</taxon>
        <taxon>Coleoptera</taxon>
        <taxon>Polyphaga</taxon>
        <taxon>Scarabaeiformia</taxon>
        <taxon>Scarabaeidae</taxon>
        <taxon>Melolonthinae</taxon>
        <taxon>Holotrichia</taxon>
    </lineage>
</organism>
<sequence length="506" mass="57908">MNNILKHITSMYEKELYSNIIHIVDLALSSADQKQETTPIVKFQLYIYYGDSHFNLQQYLQAEQAYTQALQIRKFLLKTKNNAKISETQELMSEVDVRYKMHLCYVYLKQPKRAFEILQNIPTKAKTAKINMALGNLCRDTGLERQAIGCYKEVLREIPMAVEAAENLLKLGVKGIEINSTMLEATSELGWLNTWLKGHAQMNSRDFNNAITTLKSLDTPALLQDNCALLITIAYCYLYMCDTKNSITYLQRAFRIDPHFKTGRDLYASLLAMSQEKENLRELERLLNIELDTAVWPSEQWVVVGYNIFEAHKGVIDCYVALNRVREAITTATNLCTQMNNNPHALTLYASVIIKEPTMTSKTRDLLDFSLIQDPSHLSAIWLLAELLEIEQKHEEAYSILSKHVKEYPNSRTHQLLADCLLRLQREEEAFNHYSQAIRLDPSNQRAMEGLNNIGRSAKMDSSYYISVVGESSSFASQDPSVPSDDVDVESDSDIWPSNSDFMNFD</sequence>
<evidence type="ECO:0000313" key="2">
    <source>
        <dbReference type="Proteomes" id="UP001056778"/>
    </source>
</evidence>
<proteinExistence type="predicted"/>
<accession>A0ACB9T1Z8</accession>
<comment type="caution">
    <text evidence="1">The sequence shown here is derived from an EMBL/GenBank/DDBJ whole genome shotgun (WGS) entry which is preliminary data.</text>
</comment>
<evidence type="ECO:0000313" key="1">
    <source>
        <dbReference type="EMBL" id="KAI4460829.1"/>
    </source>
</evidence>
<dbReference type="EMBL" id="CM043019">
    <property type="protein sequence ID" value="KAI4460829.1"/>
    <property type="molecule type" value="Genomic_DNA"/>
</dbReference>
<keyword evidence="2" id="KW-1185">Reference proteome</keyword>